<dbReference type="Gene3D" id="3.30.70.560">
    <property type="entry name" value="7,8-Dihydro-6-hydroxymethylpterin-pyrophosphokinase HPPK"/>
    <property type="match status" value="1"/>
</dbReference>
<keyword evidence="5" id="KW-0808">Transferase</keyword>
<comment type="function">
    <text evidence="10">Catalyzes the transfer of pyrophosphate from adenosine triphosphate (ATP) to 6-hydroxymethyl-7,8-dihydropterin, an enzymatic step in folate biosynthesis pathway.</text>
</comment>
<evidence type="ECO:0000256" key="3">
    <source>
        <dbReference type="ARBA" id="ARBA00013253"/>
    </source>
</evidence>
<dbReference type="SUPFAM" id="SSF55083">
    <property type="entry name" value="6-hydroxymethyl-7,8-dihydropterin pyrophosphokinase, HPPK"/>
    <property type="match status" value="1"/>
</dbReference>
<dbReference type="OrthoDB" id="9808041at2"/>
<dbReference type="GO" id="GO:0016301">
    <property type="term" value="F:kinase activity"/>
    <property type="evidence" value="ECO:0007669"/>
    <property type="project" value="UniProtKB-KW"/>
</dbReference>
<reference evidence="14 15" key="1">
    <citation type="submission" date="2016-10" db="EMBL/GenBank/DDBJ databases">
        <authorList>
            <person name="de Groot N.N."/>
        </authorList>
    </citation>
    <scope>NUCLEOTIDE SEQUENCE [LARGE SCALE GENOMIC DNA]</scope>
    <source>
        <strain evidence="14 15">DSM 11443</strain>
    </source>
</reference>
<accession>A0A1I2DIP3</accession>
<dbReference type="STRING" id="74348.SAMN04488523_110171"/>
<keyword evidence="9" id="KW-0289">Folate biosynthesis</keyword>
<evidence type="ECO:0000256" key="11">
    <source>
        <dbReference type="ARBA" id="ARBA00029766"/>
    </source>
</evidence>
<evidence type="ECO:0000256" key="2">
    <source>
        <dbReference type="ARBA" id="ARBA00005810"/>
    </source>
</evidence>
<dbReference type="AlphaFoldDB" id="A0A1I2DIP3"/>
<dbReference type="PANTHER" id="PTHR43071">
    <property type="entry name" value="2-AMINO-4-HYDROXY-6-HYDROXYMETHYLDIHYDROPTERIDINE PYROPHOSPHOKINASE"/>
    <property type="match status" value="1"/>
</dbReference>
<dbReference type="CDD" id="cd00483">
    <property type="entry name" value="HPPK"/>
    <property type="match status" value="1"/>
</dbReference>
<name>A0A1I2DIP3_9RHOB</name>
<keyword evidence="8" id="KW-0067">ATP-binding</keyword>
<dbReference type="RefSeq" id="WP_093924604.1">
    <property type="nucleotide sequence ID" value="NZ_FOMW01000010.1"/>
</dbReference>
<evidence type="ECO:0000256" key="7">
    <source>
        <dbReference type="ARBA" id="ARBA00022777"/>
    </source>
</evidence>
<comment type="similarity">
    <text evidence="2">Belongs to the HPPK family.</text>
</comment>
<dbReference type="NCBIfam" id="TIGR01498">
    <property type="entry name" value="folK"/>
    <property type="match status" value="1"/>
</dbReference>
<dbReference type="GO" id="GO:0046656">
    <property type="term" value="P:folic acid biosynthetic process"/>
    <property type="evidence" value="ECO:0007669"/>
    <property type="project" value="UniProtKB-KW"/>
</dbReference>
<dbReference type="InterPro" id="IPR000550">
    <property type="entry name" value="Hppk"/>
</dbReference>
<evidence type="ECO:0000256" key="4">
    <source>
        <dbReference type="ARBA" id="ARBA00016218"/>
    </source>
</evidence>
<evidence type="ECO:0000256" key="5">
    <source>
        <dbReference type="ARBA" id="ARBA00022679"/>
    </source>
</evidence>
<keyword evidence="7 14" id="KW-0418">Kinase</keyword>
<protein>
    <recommendedName>
        <fullName evidence="4">2-amino-4-hydroxy-6-hydroxymethyldihydropteridine pyrophosphokinase</fullName>
        <ecNumber evidence="3">2.7.6.3</ecNumber>
    </recommendedName>
    <alternativeName>
        <fullName evidence="11">6-hydroxymethyl-7,8-dihydropterin pyrophosphokinase</fullName>
    </alternativeName>
    <alternativeName>
        <fullName evidence="12">7,8-dihydro-6-hydroxymethylpterin-pyrophosphokinase</fullName>
    </alternativeName>
</protein>
<dbReference type="Pfam" id="PF01288">
    <property type="entry name" value="HPPK"/>
    <property type="match status" value="1"/>
</dbReference>
<dbReference type="GO" id="GO:0005524">
    <property type="term" value="F:ATP binding"/>
    <property type="evidence" value="ECO:0007669"/>
    <property type="project" value="UniProtKB-KW"/>
</dbReference>
<keyword evidence="6" id="KW-0547">Nucleotide-binding</keyword>
<dbReference type="GO" id="GO:0003848">
    <property type="term" value="F:2-amino-4-hydroxy-6-hydroxymethyldihydropteridine diphosphokinase activity"/>
    <property type="evidence" value="ECO:0007669"/>
    <property type="project" value="UniProtKB-EC"/>
</dbReference>
<organism evidence="14 15">
    <name type="scientific">Sulfitobacter brevis</name>
    <dbReference type="NCBI Taxonomy" id="74348"/>
    <lineage>
        <taxon>Bacteria</taxon>
        <taxon>Pseudomonadati</taxon>
        <taxon>Pseudomonadota</taxon>
        <taxon>Alphaproteobacteria</taxon>
        <taxon>Rhodobacterales</taxon>
        <taxon>Roseobacteraceae</taxon>
        <taxon>Sulfitobacter</taxon>
    </lineage>
</organism>
<feature type="domain" description="7,8-dihydro-6-hydroxymethylpterin-pyrophosphokinase" evidence="13">
    <location>
        <begin position="20"/>
        <end position="170"/>
    </location>
</feature>
<evidence type="ECO:0000313" key="14">
    <source>
        <dbReference type="EMBL" id="SFE80191.1"/>
    </source>
</evidence>
<evidence type="ECO:0000256" key="12">
    <source>
        <dbReference type="ARBA" id="ARBA00033413"/>
    </source>
</evidence>
<dbReference type="EMBL" id="FOMW01000010">
    <property type="protein sequence ID" value="SFE80191.1"/>
    <property type="molecule type" value="Genomic_DNA"/>
</dbReference>
<keyword evidence="15" id="KW-1185">Reference proteome</keyword>
<evidence type="ECO:0000313" key="15">
    <source>
        <dbReference type="Proteomes" id="UP000198977"/>
    </source>
</evidence>
<evidence type="ECO:0000256" key="8">
    <source>
        <dbReference type="ARBA" id="ARBA00022840"/>
    </source>
</evidence>
<comment type="pathway">
    <text evidence="1">Cofactor biosynthesis; tetrahydrofolate biosynthesis; 2-amino-4-hydroxy-6-hydroxymethyl-7,8-dihydropteridine diphosphate from 7,8-dihydroneopterin triphosphate: step 4/4.</text>
</comment>
<sequence length="204" mass="22631">MPQDPAFGGKQRNTYHELLIALGGNLNSPVGAPAATLRSALSQLTQNGAVIRSVSTFYHTPAFPKGSGPDYVNAVAKISAYWSPAEALDRLHQIEAQMARERDQRWGQRTLDLDILAYDDVVLPDREIYDAWRNLPPEVQIGRTPDQLILPHPRMQDRAFVLVPLADVAPDWVHPVLQRSVIQMLKALPEAEKAEIIAINEVAS</sequence>
<dbReference type="EC" id="2.7.6.3" evidence="3"/>
<evidence type="ECO:0000256" key="9">
    <source>
        <dbReference type="ARBA" id="ARBA00022909"/>
    </source>
</evidence>
<evidence type="ECO:0000256" key="1">
    <source>
        <dbReference type="ARBA" id="ARBA00005051"/>
    </source>
</evidence>
<evidence type="ECO:0000256" key="10">
    <source>
        <dbReference type="ARBA" id="ARBA00029409"/>
    </source>
</evidence>
<dbReference type="InterPro" id="IPR035907">
    <property type="entry name" value="Hppk_sf"/>
</dbReference>
<dbReference type="UniPathway" id="UPA00077">
    <property type="reaction ID" value="UER00155"/>
</dbReference>
<evidence type="ECO:0000259" key="13">
    <source>
        <dbReference type="Pfam" id="PF01288"/>
    </source>
</evidence>
<proteinExistence type="inferred from homology"/>
<gene>
    <name evidence="14" type="ORF">SAMN04488523_110171</name>
</gene>
<dbReference type="PANTHER" id="PTHR43071:SF1">
    <property type="entry name" value="2-AMINO-4-HYDROXY-6-HYDROXYMETHYLDIHYDROPTERIDINE PYROPHOSPHOKINASE"/>
    <property type="match status" value="1"/>
</dbReference>
<dbReference type="Proteomes" id="UP000198977">
    <property type="component" value="Unassembled WGS sequence"/>
</dbReference>
<dbReference type="GO" id="GO:0046654">
    <property type="term" value="P:tetrahydrofolate biosynthetic process"/>
    <property type="evidence" value="ECO:0007669"/>
    <property type="project" value="UniProtKB-UniPathway"/>
</dbReference>
<evidence type="ECO:0000256" key="6">
    <source>
        <dbReference type="ARBA" id="ARBA00022741"/>
    </source>
</evidence>